<proteinExistence type="predicted"/>
<gene>
    <name evidence="1" type="ORF">FHG64_17850</name>
</gene>
<reference evidence="1 2" key="1">
    <citation type="submission" date="2019-06" db="EMBL/GenBank/DDBJ databases">
        <title>Complete genome sequence of Antarcticibacterium flavum KCTC 52984T from an Antarctic marine sediment.</title>
        <authorList>
            <person name="Lee Y.M."/>
            <person name="Shin S.C."/>
        </authorList>
    </citation>
    <scope>NUCLEOTIDE SEQUENCE [LARGE SCALE GENOMIC DNA]</scope>
    <source>
        <strain evidence="1 2">KCTC 52984</strain>
    </source>
</reference>
<evidence type="ECO:0000313" key="2">
    <source>
        <dbReference type="Proteomes" id="UP000309016"/>
    </source>
</evidence>
<dbReference type="PROSITE" id="PS51257">
    <property type="entry name" value="PROKAR_LIPOPROTEIN"/>
    <property type="match status" value="1"/>
</dbReference>
<name>A0A5B7X6U4_9FLAO</name>
<dbReference type="OrthoDB" id="9987953at2"/>
<accession>A0A5B7X6U4</accession>
<dbReference type="RefSeq" id="WP_139067659.1">
    <property type="nucleotide sequence ID" value="NZ_CP040812.1"/>
</dbReference>
<sequence>MKRLLPIISIIFILSCSSDEEGITKEESLNEYSYFLELDIPQFKGNVNGSYMIYQFGHNTYQMGSSSWNPKDDPKEPTRKSLFVLNQENGNNQFVISTPTYDSSSPAEVDEVFGTGIKKLGPGPDNFYIQIRSGNSTFKICEEESVYEIEVLKSKEIFVDHSGIQYMNVWFKIDKVHSANCSGGNSFNIQNALILAQFVQK</sequence>
<protein>
    <recommendedName>
        <fullName evidence="3">Lipoprotein</fullName>
    </recommendedName>
</protein>
<keyword evidence="2" id="KW-1185">Reference proteome</keyword>
<dbReference type="EMBL" id="CP040812">
    <property type="protein sequence ID" value="QCY71109.1"/>
    <property type="molecule type" value="Genomic_DNA"/>
</dbReference>
<evidence type="ECO:0008006" key="3">
    <source>
        <dbReference type="Google" id="ProtNLM"/>
    </source>
</evidence>
<dbReference type="KEGG" id="afla:FHG64_17850"/>
<dbReference type="Proteomes" id="UP000309016">
    <property type="component" value="Chromosome"/>
</dbReference>
<dbReference type="AlphaFoldDB" id="A0A5B7X6U4"/>
<organism evidence="1 2">
    <name type="scientific">Antarcticibacterium flavum</name>
    <dbReference type="NCBI Taxonomy" id="2058175"/>
    <lineage>
        <taxon>Bacteria</taxon>
        <taxon>Pseudomonadati</taxon>
        <taxon>Bacteroidota</taxon>
        <taxon>Flavobacteriia</taxon>
        <taxon>Flavobacteriales</taxon>
        <taxon>Flavobacteriaceae</taxon>
        <taxon>Antarcticibacterium</taxon>
    </lineage>
</organism>
<evidence type="ECO:0000313" key="1">
    <source>
        <dbReference type="EMBL" id="QCY71109.1"/>
    </source>
</evidence>